<protein>
    <recommendedName>
        <fullName evidence="3">SWIM zinc finger family protein</fullName>
    </recommendedName>
</protein>
<accession>A0A7W8EGB9</accession>
<dbReference type="AlphaFoldDB" id="A0A7W8EGB9"/>
<dbReference type="Proteomes" id="UP000568380">
    <property type="component" value="Unassembled WGS sequence"/>
</dbReference>
<dbReference type="EMBL" id="JACHIN010000004">
    <property type="protein sequence ID" value="MBB5078221.1"/>
    <property type="molecule type" value="Genomic_DNA"/>
</dbReference>
<evidence type="ECO:0000313" key="2">
    <source>
        <dbReference type="Proteomes" id="UP000568380"/>
    </source>
</evidence>
<organism evidence="1 2">
    <name type="scientific">Nonomuraea endophytica</name>
    <dbReference type="NCBI Taxonomy" id="714136"/>
    <lineage>
        <taxon>Bacteria</taxon>
        <taxon>Bacillati</taxon>
        <taxon>Actinomycetota</taxon>
        <taxon>Actinomycetes</taxon>
        <taxon>Streptosporangiales</taxon>
        <taxon>Streptosporangiaceae</taxon>
        <taxon>Nonomuraea</taxon>
    </lineage>
</organism>
<name>A0A7W8EGB9_9ACTN</name>
<evidence type="ECO:0000313" key="1">
    <source>
        <dbReference type="EMBL" id="MBB5078221.1"/>
    </source>
</evidence>
<proteinExistence type="predicted"/>
<dbReference type="RefSeq" id="WP_184962717.1">
    <property type="nucleotide sequence ID" value="NZ_JACHIN010000004.1"/>
</dbReference>
<comment type="caution">
    <text evidence="1">The sequence shown here is derived from an EMBL/GenBank/DDBJ whole genome shotgun (WGS) entry which is preliminary data.</text>
</comment>
<gene>
    <name evidence="1" type="ORF">HNR40_003696</name>
</gene>
<evidence type="ECO:0008006" key="3">
    <source>
        <dbReference type="Google" id="ProtNLM"/>
    </source>
</evidence>
<sequence length="328" mass="34539">MISETPAQTARHARVAAGLAELERWLGDQVRLGLGQAGDRDWDDLVKRLVDAQAPGAAGLVARLERVRAAAGWPGALLSEYALLNLLAVAYRRRAELPPSLARTVLTRVGFTTSRAEVLAEPHVVDRWLVLGVRDEPLDHVTARRVWLRGQATGRPALILTFTPAAHPMDETPPPGATLEAALAFYPAAAPLRALVVDLDGEEPPGFVLPPGAVEPGPHGAFPAPDGLRGGSSAAGLGSWAVSVEEALEEVAGAVAADPWTDAWPLLLDGVVPGRADLGGLPLCPVCHDPWRLIAVSGGGPVTVAVEWTPLGLRPLTVWDDDARPVPL</sequence>
<reference evidence="1 2" key="1">
    <citation type="submission" date="2020-08" db="EMBL/GenBank/DDBJ databases">
        <title>Genomic Encyclopedia of Type Strains, Phase IV (KMG-IV): sequencing the most valuable type-strain genomes for metagenomic binning, comparative biology and taxonomic classification.</title>
        <authorList>
            <person name="Goeker M."/>
        </authorList>
    </citation>
    <scope>NUCLEOTIDE SEQUENCE [LARGE SCALE GENOMIC DNA]</scope>
    <source>
        <strain evidence="1 2">DSM 45385</strain>
    </source>
</reference>
<keyword evidence="2" id="KW-1185">Reference proteome</keyword>